<keyword evidence="2" id="KW-0963">Cytoplasm</keyword>
<keyword evidence="9" id="KW-1185">Reference proteome</keyword>
<dbReference type="EMBL" id="LJEX02000001">
    <property type="protein sequence ID" value="OCO91314.1"/>
    <property type="molecule type" value="Genomic_DNA"/>
</dbReference>
<sequence length="139" mass="15453">MGYQNVLVTVAVAPDSHRLVEKAVSIVRPHAGNITLLSTLANPEMYNNFAGPMLGDLRTLMEEETRLFMEELRQRAGYPIADMLIVHGELGDSLEYASRSRPFDLLLCGNHRDGMMNKVSCSAARFINISHIDVLIVPL</sequence>
<evidence type="ECO:0000313" key="5">
    <source>
        <dbReference type="EMBL" id="OCO91314.1"/>
    </source>
</evidence>
<reference evidence="6" key="4">
    <citation type="submission" date="2018-06" db="EMBL/GenBank/DDBJ databases">
        <title>Serratia marcescens genome sequencing and assembly.</title>
        <authorList>
            <person name="Martins R.C.R."/>
            <person name="Perdigao-Neto L.V."/>
            <person name="Costa S.F."/>
            <person name="Levin A.S.S."/>
        </authorList>
    </citation>
    <scope>NUCLEOTIDE SEQUENCE</scope>
    <source>
        <strain evidence="6">1283</strain>
    </source>
</reference>
<evidence type="ECO:0000313" key="7">
    <source>
        <dbReference type="Proteomes" id="UP000050489"/>
    </source>
</evidence>
<evidence type="ECO:0000313" key="9">
    <source>
        <dbReference type="Proteomes" id="UP000247823"/>
    </source>
</evidence>
<dbReference type="NCBIfam" id="NF007512">
    <property type="entry name" value="PRK10116.1"/>
    <property type="match status" value="1"/>
</dbReference>
<evidence type="ECO:0000259" key="3">
    <source>
        <dbReference type="Pfam" id="PF00582"/>
    </source>
</evidence>
<evidence type="ECO:0000313" key="8">
    <source>
        <dbReference type="Proteomes" id="UP000245399"/>
    </source>
</evidence>
<dbReference type="RefSeq" id="WP_038876801.1">
    <property type="nucleotide sequence ID" value="NZ_CABMHU010000131.1"/>
</dbReference>
<dbReference type="InterPro" id="IPR006015">
    <property type="entry name" value="Universal_stress_UspA"/>
</dbReference>
<comment type="subcellular location">
    <subcellularLocation>
        <location evidence="2">Cytoplasm</location>
    </subcellularLocation>
</comment>
<organism evidence="5 7">
    <name type="scientific">Serratia marcescens</name>
    <dbReference type="NCBI Taxonomy" id="615"/>
    <lineage>
        <taxon>Bacteria</taxon>
        <taxon>Pseudomonadati</taxon>
        <taxon>Pseudomonadota</taxon>
        <taxon>Gammaproteobacteria</taxon>
        <taxon>Enterobacterales</taxon>
        <taxon>Yersiniaceae</taxon>
        <taxon>Serratia</taxon>
    </lineage>
</organism>
<dbReference type="SUPFAM" id="SSF52402">
    <property type="entry name" value="Adenine nucleotide alpha hydrolases-like"/>
    <property type="match status" value="1"/>
</dbReference>
<dbReference type="InterPro" id="IPR006016">
    <property type="entry name" value="UspA"/>
</dbReference>
<evidence type="ECO:0000256" key="2">
    <source>
        <dbReference type="PIRNR" id="PIRNR006276"/>
    </source>
</evidence>
<dbReference type="EMBL" id="QJQB01000604">
    <property type="protein sequence ID" value="PYA55068.1"/>
    <property type="molecule type" value="Genomic_DNA"/>
</dbReference>
<dbReference type="AlphaFoldDB" id="A0A0G3ST29"/>
<reference evidence="4 8" key="3">
    <citation type="submission" date="2018-05" db="EMBL/GenBank/DDBJ databases">
        <title>Klebsiella quasipneumonaiae provides a window into carbapenemase gene transfer, plasmid rearrangements and nosocomial acquisition from the hospital environment.</title>
        <authorList>
            <person name="Mathers A.J."/>
            <person name="Vegesana K."/>
            <person name="Stoesser N."/>
            <person name="Crook D."/>
            <person name="Vaughan A."/>
            <person name="Barry K."/>
            <person name="Parikh H."/>
            <person name="Sebra R."/>
            <person name="Kotay S."/>
            <person name="Walker A.S."/>
            <person name="Sheppard A.E."/>
        </authorList>
    </citation>
    <scope>NUCLEOTIDE SEQUENCE [LARGE SCALE GENOMIC DNA]</scope>
    <source>
        <strain evidence="4 8">CAV1761</strain>
    </source>
</reference>
<evidence type="ECO:0000256" key="1">
    <source>
        <dbReference type="ARBA" id="ARBA00008791"/>
    </source>
</evidence>
<comment type="similarity">
    <text evidence="1 2">Belongs to the universal stress protein A family.</text>
</comment>
<dbReference type="Proteomes" id="UP000247823">
    <property type="component" value="Unassembled WGS sequence"/>
</dbReference>
<dbReference type="PIRSF" id="PIRSF006276">
    <property type="entry name" value="UspA"/>
    <property type="match status" value="1"/>
</dbReference>
<dbReference type="Proteomes" id="UP000245399">
    <property type="component" value="Chromosome"/>
</dbReference>
<dbReference type="Pfam" id="PF00582">
    <property type="entry name" value="Usp"/>
    <property type="match status" value="1"/>
</dbReference>
<evidence type="ECO:0000313" key="6">
    <source>
        <dbReference type="EMBL" id="PYA55068.1"/>
    </source>
</evidence>
<dbReference type="EMBL" id="CP029449">
    <property type="protein sequence ID" value="AWL70759.1"/>
    <property type="molecule type" value="Genomic_DNA"/>
</dbReference>
<accession>A0A0G3ST29</accession>
<proteinExistence type="inferred from homology"/>
<name>A0A0G3ST29_SERMA</name>
<dbReference type="GO" id="GO:0005737">
    <property type="term" value="C:cytoplasm"/>
    <property type="evidence" value="ECO:0007669"/>
    <property type="project" value="UniProtKB-SubCell"/>
</dbReference>
<gene>
    <name evidence="5" type="ORF">AN695_0200505</name>
    <name evidence="4" type="ORF">DKC05_25450</name>
    <name evidence="6" type="ORF">DMW51_27010</name>
</gene>
<dbReference type="Proteomes" id="UP000050489">
    <property type="component" value="Unassembled WGS sequence"/>
</dbReference>
<dbReference type="InterPro" id="IPR014729">
    <property type="entry name" value="Rossmann-like_a/b/a_fold"/>
</dbReference>
<reference evidence="7" key="1">
    <citation type="submission" date="2016-04" db="EMBL/GenBank/DDBJ databases">
        <authorList>
            <person name="Osei Sekyere J."/>
            <person name="Sivertsen A."/>
            <person name="Pedersen A.T."/>
            <person name="Sundsfjord A."/>
        </authorList>
    </citation>
    <scope>NUCLEOTIDE SEQUENCE [LARGE SCALE GENOMIC DNA]</scope>
    <source>
        <strain evidence="7">945174350</strain>
    </source>
</reference>
<reference evidence="6" key="5">
    <citation type="submission" date="2018-06" db="EMBL/GenBank/DDBJ databases">
        <authorList>
            <person name="Martins R.C."/>
            <person name="Perdigao-Neto L.V."/>
            <person name="Costa S.F."/>
            <person name="Levin A.S.S."/>
        </authorList>
    </citation>
    <scope>NUCLEOTIDE SEQUENCE</scope>
    <source>
        <strain evidence="6">1283</strain>
    </source>
</reference>
<protein>
    <recommendedName>
        <fullName evidence="2">Universal stress protein</fullName>
    </recommendedName>
</protein>
<dbReference type="Gene3D" id="3.40.50.620">
    <property type="entry name" value="HUPs"/>
    <property type="match status" value="1"/>
</dbReference>
<evidence type="ECO:0000313" key="4">
    <source>
        <dbReference type="EMBL" id="AWL70759.1"/>
    </source>
</evidence>
<feature type="domain" description="UspA" evidence="3">
    <location>
        <begin position="3"/>
        <end position="138"/>
    </location>
</feature>
<reference evidence="5" key="2">
    <citation type="journal article" date="2017" name="PLoS ONE">
        <title>Genomic and phenotypic characterisation of fluoroquinolone resistance mechanisms in Enterobacteriaceae in Durban, South Africa.</title>
        <authorList>
            <person name="Osei Sekyere J."/>
            <person name="Amoako D.G."/>
        </authorList>
    </citation>
    <scope>NUCLEOTIDE SEQUENCE</scope>
    <source>
        <strain evidence="5">945174350</strain>
    </source>
</reference>